<comment type="similarity">
    <text evidence="7">Belongs to the carbohydrate kinase PfkB family. LacC subfamily.</text>
</comment>
<reference evidence="10 11" key="1">
    <citation type="submission" date="2011-01" db="EMBL/GenBank/DDBJ databases">
        <title>Whole genome sequence of Amphibacillus xylinus NBRC 15112.</title>
        <authorList>
            <person name="Nakazawa H."/>
            <person name="Katano Y."/>
            <person name="Nakamura S."/>
            <person name="Sasagawa M."/>
            <person name="Fukada J."/>
            <person name="Arai T."/>
            <person name="Sasakura N."/>
            <person name="Mochizuki D."/>
            <person name="Hosoyama A."/>
            <person name="Harada K."/>
            <person name="Horikawa H."/>
            <person name="Kato Y."/>
            <person name="Harada T."/>
            <person name="Sasaki K."/>
            <person name="Sekiguchi M."/>
            <person name="Hodoyama M."/>
            <person name="Nishiko R."/>
            <person name="Narita H."/>
            <person name="Hanamaki A."/>
            <person name="Hata C."/>
            <person name="Konno Y."/>
            <person name="Niimura Y."/>
            <person name="Yamazaki S."/>
            <person name="Fujita N."/>
        </authorList>
    </citation>
    <scope>NUCLEOTIDE SEQUENCE [LARGE SCALE GENOMIC DNA]</scope>
    <source>
        <strain evidence="11">ATCC 51415 / DSM 6626 / JCM 7361 / LMG 17667 / NBRC 15112 / Ep01</strain>
    </source>
</reference>
<dbReference type="NCBIfam" id="TIGR03828">
    <property type="entry name" value="pfkB"/>
    <property type="match status" value="1"/>
</dbReference>
<evidence type="ECO:0000256" key="2">
    <source>
        <dbReference type="ARBA" id="ARBA00022679"/>
    </source>
</evidence>
<dbReference type="InterPro" id="IPR017583">
    <property type="entry name" value="Tagatose/fructose_Pkinase"/>
</dbReference>
<dbReference type="InterPro" id="IPR029056">
    <property type="entry name" value="Ribokinase-like"/>
</dbReference>
<evidence type="ECO:0000256" key="4">
    <source>
        <dbReference type="ARBA" id="ARBA00022777"/>
    </source>
</evidence>
<dbReference type="GO" id="GO:2001059">
    <property type="term" value="P:D-tagatose 6-phosphate catabolic process"/>
    <property type="evidence" value="ECO:0007669"/>
    <property type="project" value="UniProtKB-UniPathway"/>
</dbReference>
<dbReference type="Proteomes" id="UP000006294">
    <property type="component" value="Chromosome"/>
</dbReference>
<evidence type="ECO:0000313" key="10">
    <source>
        <dbReference type="EMBL" id="BAM46537.1"/>
    </source>
</evidence>
<comment type="function">
    <text evidence="8">Catalyzes the ATP-dependent phosphorylation of fructose-l-phosphate to fructose-l,6-bisphosphate.</text>
</comment>
<evidence type="ECO:0000256" key="1">
    <source>
        <dbReference type="ARBA" id="ARBA00005380"/>
    </source>
</evidence>
<evidence type="ECO:0000256" key="5">
    <source>
        <dbReference type="ARBA" id="ARBA00022840"/>
    </source>
</evidence>
<evidence type="ECO:0000256" key="6">
    <source>
        <dbReference type="ARBA" id="ARBA00047745"/>
    </source>
</evidence>
<organism evidence="10 11">
    <name type="scientific">Amphibacillus xylanus (strain ATCC 51415 / DSM 6626 / JCM 7361 / LMG 17667 / NBRC 15112 / Ep01)</name>
    <dbReference type="NCBI Taxonomy" id="698758"/>
    <lineage>
        <taxon>Bacteria</taxon>
        <taxon>Bacillati</taxon>
        <taxon>Bacillota</taxon>
        <taxon>Bacilli</taxon>
        <taxon>Bacillales</taxon>
        <taxon>Bacillaceae</taxon>
        <taxon>Amphibacillus</taxon>
    </lineage>
</organism>
<keyword evidence="4 8" id="KW-0418">Kinase</keyword>
<dbReference type="GO" id="GO:0016052">
    <property type="term" value="P:carbohydrate catabolic process"/>
    <property type="evidence" value="ECO:0007669"/>
    <property type="project" value="UniProtKB-ARBA"/>
</dbReference>
<dbReference type="EMBL" id="AP012050">
    <property type="protein sequence ID" value="BAM46537.1"/>
    <property type="molecule type" value="Genomic_DNA"/>
</dbReference>
<dbReference type="OrthoDB" id="9801219at2"/>
<comment type="pathway">
    <text evidence="7">Carbohydrate metabolism; D-tagatose 6-phosphate degradation; D-glyceraldehyde 3-phosphate and glycerone phosphate from D-tagatose 6-phosphate: step 1/2.</text>
</comment>
<sequence>MLYTLTLNPSIDYIMHISNVKVGETNYADKEKMLPGGKGINVSRVLNRLGVTNKALGFIGGHSGHFIEEWLTNEGAKHEFIKVNGDTRINVKLKDEAETELNGKGPIITEKESEALLNQILKLTSADTIILSGSKSRGLSETFYNEIIDICQKQQINFVIDTNSKELLDILKAKPFLVKPNQAELSQLFNQPIQSKTDAIYYGKKLQEGGAQNVIVSLGGDGAIFIDDQETYIAASPRGKVINTVGSGDSMIAGFMAGIEKGLSKLEAFKLSVQCGSATAFSEDLATKDAILALSNHVEIERVEDNEND</sequence>
<accession>K0J009</accession>
<proteinExistence type="inferred from homology"/>
<dbReference type="KEGG" id="axl:AXY_04050"/>
<comment type="similarity">
    <text evidence="1">Belongs to the carbohydrate kinase pfkB family.</text>
</comment>
<dbReference type="RefSeq" id="WP_015009143.1">
    <property type="nucleotide sequence ID" value="NC_018704.1"/>
</dbReference>
<evidence type="ECO:0000259" key="9">
    <source>
        <dbReference type="Pfam" id="PF00294"/>
    </source>
</evidence>
<comment type="catalytic activity">
    <reaction evidence="6 8">
        <text>beta-D-fructose 1-phosphate + ATP = beta-D-fructose 1,6-bisphosphate + ADP + H(+)</text>
        <dbReference type="Rhea" id="RHEA:14213"/>
        <dbReference type="ChEBI" id="CHEBI:15378"/>
        <dbReference type="ChEBI" id="CHEBI:30616"/>
        <dbReference type="ChEBI" id="CHEBI:32966"/>
        <dbReference type="ChEBI" id="CHEBI:138881"/>
        <dbReference type="ChEBI" id="CHEBI:456216"/>
        <dbReference type="EC" id="2.7.1.56"/>
    </reaction>
</comment>
<dbReference type="PANTHER" id="PTHR46566:SF1">
    <property type="entry name" value="1-PHOSPHOFRUCTOKINASE"/>
    <property type="match status" value="1"/>
</dbReference>
<evidence type="ECO:0000256" key="7">
    <source>
        <dbReference type="PIRNR" id="PIRNR000535"/>
    </source>
</evidence>
<comment type="catalytic activity">
    <reaction evidence="7">
        <text>D-tagatofuranose 6-phosphate + ATP = D-tagatofuranose 1,6-bisphosphate + ADP + H(+)</text>
        <dbReference type="Rhea" id="RHEA:12420"/>
        <dbReference type="ChEBI" id="CHEBI:15378"/>
        <dbReference type="ChEBI" id="CHEBI:30616"/>
        <dbReference type="ChEBI" id="CHEBI:58694"/>
        <dbReference type="ChEBI" id="CHEBI:58695"/>
        <dbReference type="ChEBI" id="CHEBI:456216"/>
        <dbReference type="EC" id="2.7.1.144"/>
    </reaction>
</comment>
<dbReference type="InterPro" id="IPR022463">
    <property type="entry name" value="1-PFruKinase"/>
</dbReference>
<evidence type="ECO:0000313" key="11">
    <source>
        <dbReference type="Proteomes" id="UP000006294"/>
    </source>
</evidence>
<dbReference type="EC" id="2.7.1.144" evidence="7"/>
<dbReference type="GO" id="GO:0009024">
    <property type="term" value="F:tagatose-6-phosphate kinase activity"/>
    <property type="evidence" value="ECO:0007669"/>
    <property type="project" value="UniProtKB-EC"/>
</dbReference>
<dbReference type="SUPFAM" id="SSF53613">
    <property type="entry name" value="Ribokinase-like"/>
    <property type="match status" value="1"/>
</dbReference>
<name>K0J009_AMPXN</name>
<dbReference type="FunFam" id="3.40.1190.20:FF:000001">
    <property type="entry name" value="Phosphofructokinase"/>
    <property type="match status" value="1"/>
</dbReference>
<protein>
    <recommendedName>
        <fullName evidence="7">Tagatose-6-phosphate kinase</fullName>
        <ecNumber evidence="7">2.7.1.144</ecNumber>
    </recommendedName>
</protein>
<dbReference type="GO" id="GO:0005988">
    <property type="term" value="P:lactose metabolic process"/>
    <property type="evidence" value="ECO:0007669"/>
    <property type="project" value="UniProtKB-KW"/>
</dbReference>
<keyword evidence="11" id="KW-1185">Reference proteome</keyword>
<dbReference type="GO" id="GO:0005524">
    <property type="term" value="F:ATP binding"/>
    <property type="evidence" value="ECO:0007669"/>
    <property type="project" value="UniProtKB-UniRule"/>
</dbReference>
<dbReference type="InterPro" id="IPR002173">
    <property type="entry name" value="Carboh/pur_kinase_PfkB_CS"/>
</dbReference>
<dbReference type="HOGENOM" id="CLU_050013_1_0_9"/>
<feature type="domain" description="Carbohydrate kinase PfkB" evidence="9">
    <location>
        <begin position="6"/>
        <end position="283"/>
    </location>
</feature>
<keyword evidence="5 7" id="KW-0067">ATP-binding</keyword>
<dbReference type="GO" id="GO:0008662">
    <property type="term" value="F:1-phosphofructokinase activity"/>
    <property type="evidence" value="ECO:0007669"/>
    <property type="project" value="UniProtKB-UniRule"/>
</dbReference>
<dbReference type="GO" id="GO:0044281">
    <property type="term" value="P:small molecule metabolic process"/>
    <property type="evidence" value="ECO:0007669"/>
    <property type="project" value="UniProtKB-ARBA"/>
</dbReference>
<evidence type="ECO:0000256" key="3">
    <source>
        <dbReference type="ARBA" id="ARBA00022741"/>
    </source>
</evidence>
<dbReference type="AlphaFoldDB" id="K0J009"/>
<keyword evidence="2 7" id="KW-0808">Transferase</keyword>
<dbReference type="STRING" id="698758.AXY_04050"/>
<dbReference type="UniPathway" id="UPA00704">
    <property type="reaction ID" value="UER00715"/>
</dbReference>
<keyword evidence="3 7" id="KW-0547">Nucleotide-binding</keyword>
<dbReference type="PATRIC" id="fig|698758.3.peg.407"/>
<keyword evidence="7" id="KW-0423">Lactose metabolism</keyword>
<dbReference type="PROSITE" id="PS00583">
    <property type="entry name" value="PFKB_KINASES_1"/>
    <property type="match status" value="1"/>
</dbReference>
<dbReference type="Gene3D" id="3.40.1190.20">
    <property type="match status" value="1"/>
</dbReference>
<dbReference type="NCBIfam" id="TIGR03168">
    <property type="entry name" value="1-PFK"/>
    <property type="match status" value="1"/>
</dbReference>
<dbReference type="PIRSF" id="PIRSF000535">
    <property type="entry name" value="1PFK/6PFK/LacC"/>
    <property type="match status" value="1"/>
</dbReference>
<dbReference type="GO" id="GO:0005829">
    <property type="term" value="C:cytosol"/>
    <property type="evidence" value="ECO:0007669"/>
    <property type="project" value="TreeGrafter"/>
</dbReference>
<dbReference type="Pfam" id="PF00294">
    <property type="entry name" value="PfkB"/>
    <property type="match status" value="1"/>
</dbReference>
<dbReference type="CDD" id="cd01164">
    <property type="entry name" value="FruK_PfkB_like"/>
    <property type="match status" value="1"/>
</dbReference>
<dbReference type="eggNOG" id="COG1105">
    <property type="taxonomic scope" value="Bacteria"/>
</dbReference>
<gene>
    <name evidence="10" type="primary">fruK</name>
    <name evidence="10" type="ordered locus">AXY_04050</name>
</gene>
<dbReference type="PANTHER" id="PTHR46566">
    <property type="entry name" value="1-PHOSPHOFRUCTOKINASE-RELATED"/>
    <property type="match status" value="1"/>
</dbReference>
<dbReference type="InterPro" id="IPR011611">
    <property type="entry name" value="PfkB_dom"/>
</dbReference>
<evidence type="ECO:0000256" key="8">
    <source>
        <dbReference type="RuleBase" id="RU369061"/>
    </source>
</evidence>
<dbReference type="PROSITE" id="PS00584">
    <property type="entry name" value="PFKB_KINASES_2"/>
    <property type="match status" value="1"/>
</dbReference>